<dbReference type="PANTHER" id="PTHR46983:SF4">
    <property type="entry name" value="CYSTEINE AND HISTIDINE-RICH DOMAIN-CONTAINING PROTEIN 1"/>
    <property type="match status" value="1"/>
</dbReference>
<dbReference type="Pfam" id="PF04968">
    <property type="entry name" value="CHORD"/>
    <property type="match status" value="2"/>
</dbReference>
<organism evidence="12 13">
    <name type="scientific">Bos mutus grunniens</name>
    <name type="common">Wild yak</name>
    <name type="synonym">Bos grunniens</name>
    <dbReference type="NCBI Taxonomy" id="30521"/>
    <lineage>
        <taxon>Eukaryota</taxon>
        <taxon>Metazoa</taxon>
        <taxon>Chordata</taxon>
        <taxon>Craniata</taxon>
        <taxon>Vertebrata</taxon>
        <taxon>Euteleostomi</taxon>
        <taxon>Mammalia</taxon>
        <taxon>Eutheria</taxon>
        <taxon>Laurasiatheria</taxon>
        <taxon>Artiodactyla</taxon>
        <taxon>Ruminantia</taxon>
        <taxon>Pecora</taxon>
        <taxon>Bovidae</taxon>
        <taxon>Bovinae</taxon>
        <taxon>Bos</taxon>
    </lineage>
</organism>
<feature type="domain" description="CS" evidence="10">
    <location>
        <begin position="410"/>
        <end position="499"/>
    </location>
</feature>
<accession>A0A8B9XY39</accession>
<dbReference type="CDD" id="cd06488">
    <property type="entry name" value="p23_melusin_like"/>
    <property type="match status" value="1"/>
</dbReference>
<sequence>MPHPSPKRKEVAGRRRRRGAGGLRAARRTRDPQSRGRRGAPGGPASGLRGLSRESPRRACSPAAPRSPTCEASARFPRRFPSRLQPRRTAEPHLLDPHPALRPAQPPHRPLPLPLRGAQPAGPPPLPWPLPVTAAPARPEPSRRFPRRSWPFPEAGSLRARKPGSRAGSCRGSEWRFRRPGRRMALLCYNRGCGQRFDPETNSDDACTYHPGVPVFHDALKGWSCCKRRTTDFSDFLSIVGCTKGRHNSEKPPEPVKPEVKTTEKKELSELKPKFQEHIIQAPKPVEAIKRPSPDEPMTNLELKISASLKQALDKLKLSSGNEENKKEEDSDEIKIGTSCKNGGCSKTYQGPQSLEEVCVYHSGVPIFHEGMKYWSCCRRKTSDFNTFLAQEGCTTGKHMWTKKDAGKKVVPCRHDWHQTGGEVTISVYAKNSLPELSQVVANSTLLNVHIVFEGEKEFHQNVKLWGVIDVKRSYVTMTATKIEITMRKAEPMQWASLELPAAKTEEKQKEETTE</sequence>
<evidence type="ECO:0000313" key="12">
    <source>
        <dbReference type="Ensembl" id="ENSBGRP00000025835.1"/>
    </source>
</evidence>
<evidence type="ECO:0000256" key="6">
    <source>
        <dbReference type="ARBA" id="ARBA00034558"/>
    </source>
</evidence>
<protein>
    <recommendedName>
        <fullName evidence="5">Cysteine and histidine-rich domain-containing protein 1</fullName>
    </recommendedName>
    <alternativeName>
        <fullName evidence="6">CHORD domain-containing protein 1</fullName>
    </alternativeName>
</protein>
<dbReference type="FunFam" id="2.60.40.790:FF:000017">
    <property type="entry name" value="Cysteine and histidine-rich domain-containing protein 1"/>
    <property type="match status" value="1"/>
</dbReference>
<dbReference type="InterPro" id="IPR039790">
    <property type="entry name" value="CHRD1"/>
</dbReference>
<dbReference type="InterPro" id="IPR007052">
    <property type="entry name" value="CS_dom"/>
</dbReference>
<evidence type="ECO:0000256" key="4">
    <source>
        <dbReference type="ARBA" id="ARBA00023016"/>
    </source>
</evidence>
<dbReference type="FunFam" id="4.10.1130.20:FF:000001">
    <property type="entry name" value="Cysteine and histidine-rich domain-containing protein 1"/>
    <property type="match status" value="1"/>
</dbReference>
<evidence type="ECO:0000256" key="2">
    <source>
        <dbReference type="ARBA" id="ARBA00022737"/>
    </source>
</evidence>
<evidence type="ECO:0000256" key="7">
    <source>
        <dbReference type="ARBA" id="ARBA00045230"/>
    </source>
</evidence>
<evidence type="ECO:0000256" key="8">
    <source>
        <dbReference type="ARBA" id="ARBA00062047"/>
    </source>
</evidence>
<dbReference type="Gene3D" id="4.10.1130.20">
    <property type="match status" value="2"/>
</dbReference>
<feature type="region of interest" description="Disordered" evidence="9">
    <location>
        <begin position="1"/>
        <end position="172"/>
    </location>
</feature>
<keyword evidence="4" id="KW-0346">Stress response</keyword>
<feature type="region of interest" description="Disordered" evidence="9">
    <location>
        <begin position="245"/>
        <end position="265"/>
    </location>
</feature>
<dbReference type="Pfam" id="PF04969">
    <property type="entry name" value="CS"/>
    <property type="match status" value="1"/>
</dbReference>
<reference evidence="12" key="1">
    <citation type="submission" date="2019-05" db="EMBL/GenBank/DDBJ databases">
        <authorList>
            <person name="Zhang S."/>
            <person name="Liu J."/>
        </authorList>
    </citation>
    <scope>NUCLEOTIDE SEQUENCE [LARGE SCALE GENOMIC DNA]</scope>
</reference>
<keyword evidence="2" id="KW-0677">Repeat</keyword>
<dbReference type="GeneTree" id="ENSGT00940000154174"/>
<dbReference type="InterPro" id="IPR007051">
    <property type="entry name" value="CHORD_dom"/>
</dbReference>
<dbReference type="FunFam" id="4.10.1130.20:FF:000002">
    <property type="entry name" value="cysteine and histidine-rich domain-containing protein 1"/>
    <property type="match status" value="1"/>
</dbReference>
<dbReference type="PROSITE" id="PS51203">
    <property type="entry name" value="CS"/>
    <property type="match status" value="1"/>
</dbReference>
<evidence type="ECO:0000259" key="10">
    <source>
        <dbReference type="PROSITE" id="PS51203"/>
    </source>
</evidence>
<evidence type="ECO:0000256" key="9">
    <source>
        <dbReference type="SAM" id="MobiDB-lite"/>
    </source>
</evidence>
<feature type="compositionally biased region" description="Pro residues" evidence="9">
    <location>
        <begin position="104"/>
        <end position="113"/>
    </location>
</feature>
<dbReference type="PROSITE" id="PS51401">
    <property type="entry name" value="CHORD"/>
    <property type="match status" value="2"/>
</dbReference>
<dbReference type="Gene3D" id="2.60.40.790">
    <property type="match status" value="1"/>
</dbReference>
<name>A0A8B9XY39_BOSMU</name>
<evidence type="ECO:0000256" key="3">
    <source>
        <dbReference type="ARBA" id="ARBA00022833"/>
    </source>
</evidence>
<evidence type="ECO:0000256" key="5">
    <source>
        <dbReference type="ARBA" id="ARBA00034547"/>
    </source>
</evidence>
<dbReference type="PANTHER" id="PTHR46983">
    <property type="entry name" value="CYSTEINE AND HISTIDINE-RICH DOMAIN-CONTAINING PROTEIN 1"/>
    <property type="match status" value="1"/>
</dbReference>
<dbReference type="InterPro" id="IPR008978">
    <property type="entry name" value="HSP20-like_chaperone"/>
</dbReference>
<keyword evidence="3" id="KW-0862">Zinc</keyword>
<evidence type="ECO:0000259" key="11">
    <source>
        <dbReference type="PROSITE" id="PS51401"/>
    </source>
</evidence>
<dbReference type="SUPFAM" id="SSF49764">
    <property type="entry name" value="HSP20-like chaperones"/>
    <property type="match status" value="1"/>
</dbReference>
<proteinExistence type="predicted"/>
<keyword evidence="13" id="KW-1185">Reference proteome</keyword>
<gene>
    <name evidence="12" type="primary">CHORDC1</name>
</gene>
<feature type="domain" description="CHORD" evidence="11">
    <location>
        <begin position="188"/>
        <end position="247"/>
    </location>
</feature>
<comment type="subunit">
    <text evidence="8">Interacts with HSP90AA1, HSP90AB1, PPP5C, ROCK1 and ROCK2.</text>
</comment>
<reference evidence="12" key="3">
    <citation type="submission" date="2025-09" db="UniProtKB">
        <authorList>
            <consortium name="Ensembl"/>
        </authorList>
    </citation>
    <scope>IDENTIFICATION</scope>
</reference>
<dbReference type="Proteomes" id="UP000694520">
    <property type="component" value="Chromosome 29"/>
</dbReference>
<dbReference type="AlphaFoldDB" id="A0A8B9XY39"/>
<dbReference type="GO" id="GO:0046872">
    <property type="term" value="F:metal ion binding"/>
    <property type="evidence" value="ECO:0007669"/>
    <property type="project" value="UniProtKB-KW"/>
</dbReference>
<comment type="function">
    <text evidence="7">Regulates centrosome duplication, probably by inhibiting the kinase activity of ROCK2. Proposed to act as co-chaperone for HSP90. May play a role in the regulation of NOD1 via a HSP90 chaperone complex. In vitro, has intrinsic chaperone activity. This function may be achieved by inhibiting association of ROCK2 with NPM1. Plays a role in ensuring the localization of the tyrosine kinase receptor EGFR to the plasma membrane, and thus ensures the subsequent regulation of EGFR activity and EGF-induced actin cytoskeleton remodeling. Involved in stress response. Prevents tumorigenesis.</text>
</comment>
<feature type="domain" description="CHORD" evidence="11">
    <location>
        <begin position="340"/>
        <end position="399"/>
    </location>
</feature>
<feature type="compositionally biased region" description="Basic and acidic residues" evidence="9">
    <location>
        <begin position="247"/>
        <end position="265"/>
    </location>
</feature>
<evidence type="ECO:0000256" key="1">
    <source>
        <dbReference type="ARBA" id="ARBA00022723"/>
    </source>
</evidence>
<keyword evidence="1" id="KW-0479">Metal-binding</keyword>
<feature type="compositionally biased region" description="Pro residues" evidence="9">
    <location>
        <begin position="121"/>
        <end position="130"/>
    </location>
</feature>
<dbReference type="Ensembl" id="ENSBGRT00000029822.1">
    <property type="protein sequence ID" value="ENSBGRP00000025835.1"/>
    <property type="gene ID" value="ENSBGRG00000016176.1"/>
</dbReference>
<evidence type="ECO:0000313" key="13">
    <source>
        <dbReference type="Proteomes" id="UP000694520"/>
    </source>
</evidence>
<reference evidence="12" key="2">
    <citation type="submission" date="2025-08" db="UniProtKB">
        <authorList>
            <consortium name="Ensembl"/>
        </authorList>
    </citation>
    <scope>IDENTIFICATION</scope>
</reference>